<dbReference type="Proteomes" id="UP001633002">
    <property type="component" value="Unassembled WGS sequence"/>
</dbReference>
<reference evidence="1 2" key="1">
    <citation type="submission" date="2024-09" db="EMBL/GenBank/DDBJ databases">
        <title>Chromosome-scale assembly of Riccia sorocarpa.</title>
        <authorList>
            <person name="Paukszto L."/>
        </authorList>
    </citation>
    <scope>NUCLEOTIDE SEQUENCE [LARGE SCALE GENOMIC DNA]</scope>
    <source>
        <strain evidence="1">LP-2024</strain>
        <tissue evidence="1">Aerial parts of the thallus</tissue>
    </source>
</reference>
<comment type="caution">
    <text evidence="1">The sequence shown here is derived from an EMBL/GenBank/DDBJ whole genome shotgun (WGS) entry which is preliminary data.</text>
</comment>
<name>A0ABD3GVV8_9MARC</name>
<evidence type="ECO:0000313" key="1">
    <source>
        <dbReference type="EMBL" id="KAL3682312.1"/>
    </source>
</evidence>
<gene>
    <name evidence="1" type="ORF">R1sor_000334</name>
</gene>
<protein>
    <submittedName>
        <fullName evidence="1">Uncharacterized protein</fullName>
    </submittedName>
</protein>
<organism evidence="1 2">
    <name type="scientific">Riccia sorocarpa</name>
    <dbReference type="NCBI Taxonomy" id="122646"/>
    <lineage>
        <taxon>Eukaryota</taxon>
        <taxon>Viridiplantae</taxon>
        <taxon>Streptophyta</taxon>
        <taxon>Embryophyta</taxon>
        <taxon>Marchantiophyta</taxon>
        <taxon>Marchantiopsida</taxon>
        <taxon>Marchantiidae</taxon>
        <taxon>Marchantiales</taxon>
        <taxon>Ricciaceae</taxon>
        <taxon>Riccia</taxon>
    </lineage>
</organism>
<evidence type="ECO:0000313" key="2">
    <source>
        <dbReference type="Proteomes" id="UP001633002"/>
    </source>
</evidence>
<dbReference type="AlphaFoldDB" id="A0ABD3GVV8"/>
<sequence>MVKGWIRLRKFLKLKQGKWDLPGTMTVWQFQLLQQRYGGGVPYDTRVVHPLLKKLGFGVLMHMRTDNGWIDLAEHLRAQGLNISEQQRREIQALQSQLRRVEIGTQRLQQSKSWKWEGMERTWKGWKQKKSFWRKLITREESHEELSDKWPTSQYNLTWKQRWQFLWEKGGTVQPLWRSIRRRAELTNTTVHLQHNLLSTIDEALQRRKEGGTLTYILAAAAQSIWEDRNHQYFQNQRQRTPAKTVLQNARRELEASMQRRSSTAIWDRGKRALQELQNLIEAREEYPTSSTAKFLCL</sequence>
<dbReference type="EMBL" id="JBJQOH010000006">
    <property type="protein sequence ID" value="KAL3682312.1"/>
    <property type="molecule type" value="Genomic_DNA"/>
</dbReference>
<keyword evidence="2" id="KW-1185">Reference proteome</keyword>
<proteinExistence type="predicted"/>
<accession>A0ABD3GVV8</accession>